<dbReference type="GO" id="GO:0003729">
    <property type="term" value="F:mRNA binding"/>
    <property type="evidence" value="ECO:0007669"/>
    <property type="project" value="TreeGrafter"/>
</dbReference>
<evidence type="ECO:0000256" key="1">
    <source>
        <dbReference type="ARBA" id="ARBA00004123"/>
    </source>
</evidence>
<accession>A0A2V3IHL4</accession>
<comment type="subcellular location">
    <subcellularLocation>
        <location evidence="1">Nucleus</location>
    </subcellularLocation>
</comment>
<organism evidence="5 6">
    <name type="scientific">Gracilariopsis chorda</name>
    <dbReference type="NCBI Taxonomy" id="448386"/>
    <lineage>
        <taxon>Eukaryota</taxon>
        <taxon>Rhodophyta</taxon>
        <taxon>Florideophyceae</taxon>
        <taxon>Rhodymeniophycidae</taxon>
        <taxon>Gracilariales</taxon>
        <taxon>Gracilariaceae</taxon>
        <taxon>Gracilariopsis</taxon>
    </lineage>
</organism>
<sequence>MTSCLSKLSDDVRLSLEKAQSAISAIRDSIMWSSKTQIGFDSTAKEQSSQDEFRDMSRKLLGHFITLKTSHDLLIKQVDEARKNSRIEQDKLLNARSRLDNLMYETKMLQDEINLCETGPQAHVQKLDVPIPDFSSQSDDDGARAHQRTMEALSEELLKRKAAQKEVDSILQVAKKKRKELDDTKSALRDLPNLLSSLANDLKPLRALGQNKPMAQSSNTLLSQAQHLPAPLYVLARQAVGYSEAYGNLSVSITGEGSKKQVRKDIYAQHPMRVQIDVLCEGIPQSLRVKFGYHTNLHIVSVSSVIVADGTETPSYPTKELQMLYPYDFGEESPSAGNSYLERGSFRFDVTKAHGCRPFVWANVVCGITSMLPTESYNARLENESQFAKWPVTAMELSGHMRFKDVCETLRTRLKSIVSLKKQIELLLSKRLPVLPADIGLTTEPKSKLEDFVKLPPQDWAGDERLAREGTGGRYTEVWCMVISRDSLRINCMIGIEPDYPFGPPVFRLVCDKGSEIASEKDVLDLERCVNEVSTSENVKGREELLLGAQITALLSYLDRLYDVSSNLEDGDSEGRAMGVNGRARSKRASILSGGLAR</sequence>
<dbReference type="PANTHER" id="PTHR13375">
    <property type="entry name" value="FMS INTERACTING PROTEIN"/>
    <property type="match status" value="1"/>
</dbReference>
<evidence type="ECO:0000256" key="2">
    <source>
        <dbReference type="ARBA" id="ARBA00008044"/>
    </source>
</evidence>
<name>A0A2V3IHL4_9FLOR</name>
<dbReference type="STRING" id="448386.A0A2V3IHL4"/>
<keyword evidence="4" id="KW-0175">Coiled coil</keyword>
<dbReference type="Pfam" id="PF09766">
    <property type="entry name" value="FmiP_Thoc5"/>
    <property type="match status" value="1"/>
</dbReference>
<dbReference type="EMBL" id="NBIV01000209">
    <property type="protein sequence ID" value="PXF41562.1"/>
    <property type="molecule type" value="Genomic_DNA"/>
</dbReference>
<dbReference type="Proteomes" id="UP000247409">
    <property type="component" value="Unassembled WGS sequence"/>
</dbReference>
<dbReference type="GO" id="GO:0006406">
    <property type="term" value="P:mRNA export from nucleus"/>
    <property type="evidence" value="ECO:0007669"/>
    <property type="project" value="TreeGrafter"/>
</dbReference>
<dbReference type="AlphaFoldDB" id="A0A2V3IHL4"/>
<keyword evidence="6" id="KW-1185">Reference proteome</keyword>
<comment type="caution">
    <text evidence="5">The sequence shown here is derived from an EMBL/GenBank/DDBJ whole genome shotgun (WGS) entry which is preliminary data.</text>
</comment>
<keyword evidence="3" id="KW-0539">Nucleus</keyword>
<proteinExistence type="inferred from homology"/>
<evidence type="ECO:0000313" key="6">
    <source>
        <dbReference type="Proteomes" id="UP000247409"/>
    </source>
</evidence>
<feature type="coiled-coil region" evidence="4">
    <location>
        <begin position="160"/>
        <end position="191"/>
    </location>
</feature>
<gene>
    <name evidence="5" type="ORF">BWQ96_08707</name>
</gene>
<dbReference type="PANTHER" id="PTHR13375:SF3">
    <property type="entry name" value="THO COMPLEX SUBUNIT 5 HOMOLOG"/>
    <property type="match status" value="1"/>
</dbReference>
<evidence type="ECO:0000256" key="4">
    <source>
        <dbReference type="SAM" id="Coils"/>
    </source>
</evidence>
<dbReference type="OrthoDB" id="20582at2759"/>
<evidence type="ECO:0000256" key="3">
    <source>
        <dbReference type="ARBA" id="ARBA00023242"/>
    </source>
</evidence>
<dbReference type="GO" id="GO:0000445">
    <property type="term" value="C:THO complex part of transcription export complex"/>
    <property type="evidence" value="ECO:0007669"/>
    <property type="project" value="TreeGrafter"/>
</dbReference>
<comment type="similarity">
    <text evidence="2">Belongs to the THOC5 family.</text>
</comment>
<reference evidence="5 6" key="1">
    <citation type="journal article" date="2018" name="Mol. Biol. Evol.">
        <title>Analysis of the draft genome of the red seaweed Gracilariopsis chorda provides insights into genome size evolution in Rhodophyta.</title>
        <authorList>
            <person name="Lee J."/>
            <person name="Yang E.C."/>
            <person name="Graf L."/>
            <person name="Yang J.H."/>
            <person name="Qiu H."/>
            <person name="Zel Zion U."/>
            <person name="Chan C.X."/>
            <person name="Stephens T.G."/>
            <person name="Weber A.P.M."/>
            <person name="Boo G.H."/>
            <person name="Boo S.M."/>
            <person name="Kim K.M."/>
            <person name="Shin Y."/>
            <person name="Jung M."/>
            <person name="Lee S.J."/>
            <person name="Yim H.S."/>
            <person name="Lee J.H."/>
            <person name="Bhattacharya D."/>
            <person name="Yoon H.S."/>
        </authorList>
    </citation>
    <scope>NUCLEOTIDE SEQUENCE [LARGE SCALE GENOMIC DNA]</scope>
    <source>
        <strain evidence="5 6">SKKU-2015</strain>
        <tissue evidence="5">Whole body</tissue>
    </source>
</reference>
<dbReference type="InterPro" id="IPR019163">
    <property type="entry name" value="THO_Thoc5"/>
</dbReference>
<protein>
    <submittedName>
        <fullName evidence="5">THO complex subunit 5-like</fullName>
    </submittedName>
</protein>
<evidence type="ECO:0000313" key="5">
    <source>
        <dbReference type="EMBL" id="PXF41562.1"/>
    </source>
</evidence>